<feature type="non-terminal residue" evidence="1">
    <location>
        <position position="1"/>
    </location>
</feature>
<dbReference type="AlphaFoldDB" id="X0U2A6"/>
<evidence type="ECO:0000313" key="1">
    <source>
        <dbReference type="EMBL" id="GAF99923.1"/>
    </source>
</evidence>
<name>X0U2A6_9ZZZZ</name>
<sequence>YLREVSQENHLNVGTEGSFGTLPDGLMIYFDKDPKVTVFGIGLSLLEVPEPLKESAAAGEAETFLMVNESRMGAQDDPSLELVLKIPKAKGKKGQDNLLLYQVR</sequence>
<dbReference type="EMBL" id="BARS01026275">
    <property type="protein sequence ID" value="GAF99923.1"/>
    <property type="molecule type" value="Genomic_DNA"/>
</dbReference>
<comment type="caution">
    <text evidence="1">The sequence shown here is derived from an EMBL/GenBank/DDBJ whole genome shotgun (WGS) entry which is preliminary data.</text>
</comment>
<protein>
    <submittedName>
        <fullName evidence="1">Uncharacterized protein</fullName>
    </submittedName>
</protein>
<proteinExistence type="predicted"/>
<organism evidence="1">
    <name type="scientific">marine sediment metagenome</name>
    <dbReference type="NCBI Taxonomy" id="412755"/>
    <lineage>
        <taxon>unclassified sequences</taxon>
        <taxon>metagenomes</taxon>
        <taxon>ecological metagenomes</taxon>
    </lineage>
</organism>
<gene>
    <name evidence="1" type="ORF">S01H1_41425</name>
</gene>
<accession>X0U2A6</accession>
<reference evidence="1" key="1">
    <citation type="journal article" date="2014" name="Front. Microbiol.">
        <title>High frequency of phylogenetically diverse reductive dehalogenase-homologous genes in deep subseafloor sedimentary metagenomes.</title>
        <authorList>
            <person name="Kawai M."/>
            <person name="Futagami T."/>
            <person name="Toyoda A."/>
            <person name="Takaki Y."/>
            <person name="Nishi S."/>
            <person name="Hori S."/>
            <person name="Arai W."/>
            <person name="Tsubouchi T."/>
            <person name="Morono Y."/>
            <person name="Uchiyama I."/>
            <person name="Ito T."/>
            <person name="Fujiyama A."/>
            <person name="Inagaki F."/>
            <person name="Takami H."/>
        </authorList>
    </citation>
    <scope>NUCLEOTIDE SEQUENCE</scope>
    <source>
        <strain evidence="1">Expedition CK06-06</strain>
    </source>
</reference>